<dbReference type="Proteomes" id="UP000729357">
    <property type="component" value="Unassembled WGS sequence"/>
</dbReference>
<name>A0A9P8G5T0_AURME</name>
<dbReference type="Pfam" id="PF24883">
    <property type="entry name" value="NPHP3_N"/>
    <property type="match status" value="1"/>
</dbReference>
<sequence length="439" mass="49654">MMTSFKADGNIAKDNSNQVFTNNTYNQSGPRSVTPIDTCLRKSNWPNPSFTKTDITAIDGVLEEAIEWVFRNDRFKKWHAEEHTTLLWIVGSAGKGKSTMTAGIVNEMKKPSTVSARKATVGYFFCGSSRENTNTAVDILKGLIYSLSDDSAQLGPYLYRYWNEPEQAFDSSVDLLESLWHILRNMLNHPEQSSTYIIIDGLDECDETVGELLSLIGTDGLVMSRPVKWLLVSRPLQVRLQQFIPDGPRQYQIVLDEYSSELKDAIGRYVAVKVKKTALSDYDEFELGKIRSLLTRNAEETFLWVSLVCREIANLPAKQALNIISTVPRKLFALYDRGMQKICDGCQKGDERSLRCWKLIWTRHSLYNDPHFVELAKLAGLPDHEDHEEFDLDGLINACNGFLHLADNGTVRLVHTLGWNSKARAHNGKMFAHPESEAL</sequence>
<evidence type="ECO:0000259" key="2">
    <source>
        <dbReference type="PROSITE" id="PS50837"/>
    </source>
</evidence>
<protein>
    <recommendedName>
        <fullName evidence="2">NACHT domain-containing protein</fullName>
    </recommendedName>
</protein>
<feature type="non-terminal residue" evidence="3">
    <location>
        <position position="439"/>
    </location>
</feature>
<feature type="domain" description="NACHT" evidence="2">
    <location>
        <begin position="85"/>
        <end position="235"/>
    </location>
</feature>
<evidence type="ECO:0000313" key="4">
    <source>
        <dbReference type="Proteomes" id="UP000729357"/>
    </source>
</evidence>
<dbReference type="AlphaFoldDB" id="A0A9P8G5T0"/>
<dbReference type="SUPFAM" id="SSF52540">
    <property type="entry name" value="P-loop containing nucleoside triphosphate hydrolases"/>
    <property type="match status" value="1"/>
</dbReference>
<dbReference type="InterPro" id="IPR027417">
    <property type="entry name" value="P-loop_NTPase"/>
</dbReference>
<accession>A0A9P8G5T0</accession>
<dbReference type="InterPro" id="IPR007111">
    <property type="entry name" value="NACHT_NTPase"/>
</dbReference>
<reference evidence="3" key="2">
    <citation type="submission" date="2021-08" db="EMBL/GenBank/DDBJ databases">
        <authorList>
            <person name="Gostincar C."/>
            <person name="Sun X."/>
            <person name="Song Z."/>
            <person name="Gunde-Cimerman N."/>
        </authorList>
    </citation>
    <scope>NUCLEOTIDE SEQUENCE</scope>
    <source>
        <strain evidence="3">EXF-9298</strain>
    </source>
</reference>
<evidence type="ECO:0000256" key="1">
    <source>
        <dbReference type="ARBA" id="ARBA00022737"/>
    </source>
</evidence>
<keyword evidence="4" id="KW-1185">Reference proteome</keyword>
<organism evidence="3 4">
    <name type="scientific">Aureobasidium melanogenum</name>
    <name type="common">Aureobasidium pullulans var. melanogenum</name>
    <dbReference type="NCBI Taxonomy" id="46634"/>
    <lineage>
        <taxon>Eukaryota</taxon>
        <taxon>Fungi</taxon>
        <taxon>Dikarya</taxon>
        <taxon>Ascomycota</taxon>
        <taxon>Pezizomycotina</taxon>
        <taxon>Dothideomycetes</taxon>
        <taxon>Dothideomycetidae</taxon>
        <taxon>Dothideales</taxon>
        <taxon>Saccotheciaceae</taxon>
        <taxon>Aureobasidium</taxon>
    </lineage>
</organism>
<dbReference type="InterPro" id="IPR056884">
    <property type="entry name" value="NPHP3-like_N"/>
</dbReference>
<gene>
    <name evidence="3" type="ORF">KCU98_g1486</name>
</gene>
<comment type="caution">
    <text evidence="3">The sequence shown here is derived from an EMBL/GenBank/DDBJ whole genome shotgun (WGS) entry which is preliminary data.</text>
</comment>
<keyword evidence="1" id="KW-0677">Repeat</keyword>
<reference evidence="3" key="1">
    <citation type="journal article" date="2021" name="J Fungi (Basel)">
        <title>Virulence traits and population genomics of the black yeast Aureobasidium melanogenum.</title>
        <authorList>
            <person name="Cernosa A."/>
            <person name="Sun X."/>
            <person name="Gostincar C."/>
            <person name="Fang C."/>
            <person name="Gunde-Cimerman N."/>
            <person name="Song Z."/>
        </authorList>
    </citation>
    <scope>NUCLEOTIDE SEQUENCE</scope>
    <source>
        <strain evidence="3">EXF-9298</strain>
    </source>
</reference>
<dbReference type="PANTHER" id="PTHR10039">
    <property type="entry name" value="AMELOGENIN"/>
    <property type="match status" value="1"/>
</dbReference>
<dbReference type="Gene3D" id="3.40.50.300">
    <property type="entry name" value="P-loop containing nucleotide triphosphate hydrolases"/>
    <property type="match status" value="1"/>
</dbReference>
<proteinExistence type="predicted"/>
<dbReference type="EMBL" id="JAHFXS010000054">
    <property type="protein sequence ID" value="KAG9989976.1"/>
    <property type="molecule type" value="Genomic_DNA"/>
</dbReference>
<dbReference type="PROSITE" id="PS50837">
    <property type="entry name" value="NACHT"/>
    <property type="match status" value="1"/>
</dbReference>
<evidence type="ECO:0000313" key="3">
    <source>
        <dbReference type="EMBL" id="KAG9989976.1"/>
    </source>
</evidence>